<dbReference type="Proteomes" id="UP001500121">
    <property type="component" value="Unassembled WGS sequence"/>
</dbReference>
<comment type="cofactor">
    <cofactor evidence="1">
        <name>pyridoxal 5'-phosphate</name>
        <dbReference type="ChEBI" id="CHEBI:597326"/>
    </cofactor>
</comment>
<dbReference type="EMBL" id="BAABLP010000009">
    <property type="protein sequence ID" value="GAA4755995.1"/>
    <property type="molecule type" value="Genomic_DNA"/>
</dbReference>
<keyword evidence="6" id="KW-1185">Reference proteome</keyword>
<keyword evidence="3" id="KW-0663">Pyridoxal phosphate</keyword>
<sequence length="302" mass="30560">MTSALPLFSRPTPVEPAPRLAEALGLAADRLLIKRDDLIGLGGGGNKVRKLEITIAAALGSGADTVVTTGAPQSNHARLTAAAAARAGLRSVLVLEGEAPSRRLGNLLLDDLFGAELVFAGERGAAAVAVEEAATRNAHLIPFGGTSATSAVAYRWAGEELLEQVPDVGTVVVAVGSGGTMAGLVAALGAERVLGVATGAVADARAVVAGLLAEMRGPTEALRIDDSRIGRGYEHLTPEVRRAMSIAARTEGLVVDPTYTGRAMAGLIAAASAGDLPGGRVVFLHTGGLPGLFGHPDLQHDG</sequence>
<comment type="caution">
    <text evidence="5">The sequence shown here is derived from an EMBL/GenBank/DDBJ whole genome shotgun (WGS) entry which is preliminary data.</text>
</comment>
<dbReference type="RefSeq" id="WP_345482315.1">
    <property type="nucleotide sequence ID" value="NZ_BAABLP010000009.1"/>
</dbReference>
<comment type="similarity">
    <text evidence="2">Belongs to the ACC deaminase/D-cysteine desulfhydrase family.</text>
</comment>
<dbReference type="Gene3D" id="3.40.50.1100">
    <property type="match status" value="2"/>
</dbReference>
<reference evidence="6" key="1">
    <citation type="journal article" date="2019" name="Int. J. Syst. Evol. Microbiol.">
        <title>The Global Catalogue of Microorganisms (GCM) 10K type strain sequencing project: providing services to taxonomists for standard genome sequencing and annotation.</title>
        <authorList>
            <consortium name="The Broad Institute Genomics Platform"/>
            <consortium name="The Broad Institute Genome Sequencing Center for Infectious Disease"/>
            <person name="Wu L."/>
            <person name="Ma J."/>
        </authorList>
    </citation>
    <scope>NUCLEOTIDE SEQUENCE [LARGE SCALE GENOMIC DNA]</scope>
    <source>
        <strain evidence="6">JCM 19015</strain>
    </source>
</reference>
<evidence type="ECO:0000313" key="6">
    <source>
        <dbReference type="Proteomes" id="UP001500121"/>
    </source>
</evidence>
<protein>
    <submittedName>
        <fullName evidence="5">D-cysteine desulfhydrase</fullName>
    </submittedName>
</protein>
<dbReference type="PIRSF" id="PIRSF006278">
    <property type="entry name" value="ACCD_DCysDesulf"/>
    <property type="match status" value="1"/>
</dbReference>
<dbReference type="PANTHER" id="PTHR43780:SF2">
    <property type="entry name" value="1-AMINOCYCLOPROPANE-1-CARBOXYLATE DEAMINASE-RELATED"/>
    <property type="match status" value="1"/>
</dbReference>
<accession>A0ABP8ZGP8</accession>
<dbReference type="InterPro" id="IPR001926">
    <property type="entry name" value="TrpB-like_PALP"/>
</dbReference>
<evidence type="ECO:0000256" key="3">
    <source>
        <dbReference type="ARBA" id="ARBA00022898"/>
    </source>
</evidence>
<evidence type="ECO:0000256" key="2">
    <source>
        <dbReference type="ARBA" id="ARBA00008639"/>
    </source>
</evidence>
<evidence type="ECO:0000313" key="5">
    <source>
        <dbReference type="EMBL" id="GAA4755995.1"/>
    </source>
</evidence>
<dbReference type="SUPFAM" id="SSF53686">
    <property type="entry name" value="Tryptophan synthase beta subunit-like PLP-dependent enzymes"/>
    <property type="match status" value="1"/>
</dbReference>
<organism evidence="5 6">
    <name type="scientific">Amnibacterium soli</name>
    <dbReference type="NCBI Taxonomy" id="1282736"/>
    <lineage>
        <taxon>Bacteria</taxon>
        <taxon>Bacillati</taxon>
        <taxon>Actinomycetota</taxon>
        <taxon>Actinomycetes</taxon>
        <taxon>Micrococcales</taxon>
        <taxon>Microbacteriaceae</taxon>
        <taxon>Amnibacterium</taxon>
    </lineage>
</organism>
<evidence type="ECO:0000259" key="4">
    <source>
        <dbReference type="Pfam" id="PF00291"/>
    </source>
</evidence>
<dbReference type="InterPro" id="IPR036052">
    <property type="entry name" value="TrpB-like_PALP_sf"/>
</dbReference>
<dbReference type="Pfam" id="PF00291">
    <property type="entry name" value="PALP"/>
    <property type="match status" value="1"/>
</dbReference>
<gene>
    <name evidence="5" type="ORF">GCM10025783_31620</name>
</gene>
<name>A0ABP8ZGP8_9MICO</name>
<dbReference type="InterPro" id="IPR027278">
    <property type="entry name" value="ACCD_DCysDesulf"/>
</dbReference>
<dbReference type="PANTHER" id="PTHR43780">
    <property type="entry name" value="1-AMINOCYCLOPROPANE-1-CARBOXYLATE DEAMINASE-RELATED"/>
    <property type="match status" value="1"/>
</dbReference>
<feature type="domain" description="Tryptophan synthase beta chain-like PALP" evidence="4">
    <location>
        <begin position="9"/>
        <end position="287"/>
    </location>
</feature>
<proteinExistence type="inferred from homology"/>
<evidence type="ECO:0000256" key="1">
    <source>
        <dbReference type="ARBA" id="ARBA00001933"/>
    </source>
</evidence>